<gene>
    <name evidence="7" type="ORF">UFOPK2656_00236</name>
    <name evidence="8" type="ORF">UFOPK3099_02585</name>
    <name evidence="9" type="ORF">UFOPK3267_00339</name>
    <name evidence="10" type="ORF">UFOPK3651_01683</name>
    <name evidence="11" type="ORF">UFOPK3931_00855</name>
    <name evidence="6" type="ORF">UFOPK4189_01984</name>
</gene>
<dbReference type="GO" id="GO:0004540">
    <property type="term" value="F:RNA nuclease activity"/>
    <property type="evidence" value="ECO:0007669"/>
    <property type="project" value="InterPro"/>
</dbReference>
<dbReference type="Pfam" id="PF01850">
    <property type="entry name" value="PIN"/>
    <property type="match status" value="1"/>
</dbReference>
<dbReference type="EMBL" id="CAEZYF010000001">
    <property type="protein sequence ID" value="CAB4704023.1"/>
    <property type="molecule type" value="Genomic_DNA"/>
</dbReference>
<evidence type="ECO:0000256" key="2">
    <source>
        <dbReference type="ARBA" id="ARBA00022722"/>
    </source>
</evidence>
<evidence type="ECO:0000313" key="8">
    <source>
        <dbReference type="EMBL" id="CAB4834712.1"/>
    </source>
</evidence>
<feature type="domain" description="PIN" evidence="5">
    <location>
        <begin position="14"/>
        <end position="135"/>
    </location>
</feature>
<dbReference type="EMBL" id="CAESGF010000011">
    <property type="protein sequence ID" value="CAB4364219.1"/>
    <property type="molecule type" value="Genomic_DNA"/>
</dbReference>
<dbReference type="EMBL" id="CAFAAV010000269">
    <property type="protein sequence ID" value="CAB4834712.1"/>
    <property type="molecule type" value="Genomic_DNA"/>
</dbReference>
<proteinExistence type="inferred from homology"/>
<evidence type="ECO:0000313" key="7">
    <source>
        <dbReference type="EMBL" id="CAB4704023.1"/>
    </source>
</evidence>
<dbReference type="HAMAP" id="MF_00265">
    <property type="entry name" value="VapC_Nob1"/>
    <property type="match status" value="1"/>
</dbReference>
<reference evidence="7" key="1">
    <citation type="submission" date="2020-05" db="EMBL/GenBank/DDBJ databases">
        <authorList>
            <person name="Chiriac C."/>
            <person name="Salcher M."/>
            <person name="Ghai R."/>
            <person name="Kavagutti S V."/>
        </authorList>
    </citation>
    <scope>NUCLEOTIDE SEQUENCE</scope>
</reference>
<accession>A0A6J6Q3S9</accession>
<keyword evidence="4" id="KW-0378">Hydrolase</keyword>
<evidence type="ECO:0000313" key="10">
    <source>
        <dbReference type="EMBL" id="CAB4934186.1"/>
    </source>
</evidence>
<keyword evidence="3" id="KW-0479">Metal-binding</keyword>
<evidence type="ECO:0000313" key="6">
    <source>
        <dbReference type="EMBL" id="CAB4364219.1"/>
    </source>
</evidence>
<sequence>MSSLARPAPVDLAVDSSALLAILLDEPGRSAIEGALASAGGAVMTASNLLEASMVALGRVGTDAIDALDDVVIASGIVCMPVDQPLIRLARTAFERFGKGRHPAALNFGDCFSYALAQHFDVPLLCTGDDFARTDLVVLPG</sequence>
<evidence type="ECO:0000313" key="11">
    <source>
        <dbReference type="EMBL" id="CAB4981803.1"/>
    </source>
</evidence>
<protein>
    <submittedName>
        <fullName evidence="7">Unannotated protein</fullName>
    </submittedName>
</protein>
<dbReference type="AlphaFoldDB" id="A0A6J6Q3S9"/>
<dbReference type="GO" id="GO:0016787">
    <property type="term" value="F:hydrolase activity"/>
    <property type="evidence" value="ECO:0007669"/>
    <property type="project" value="UniProtKB-KW"/>
</dbReference>
<keyword evidence="1" id="KW-1277">Toxin-antitoxin system</keyword>
<dbReference type="EMBL" id="CAFBIY010000011">
    <property type="protein sequence ID" value="CAB4846780.1"/>
    <property type="molecule type" value="Genomic_DNA"/>
</dbReference>
<evidence type="ECO:0000256" key="4">
    <source>
        <dbReference type="ARBA" id="ARBA00022801"/>
    </source>
</evidence>
<dbReference type="CDD" id="cd09871">
    <property type="entry name" value="PIN_MtVapC28-VapC30-like"/>
    <property type="match status" value="1"/>
</dbReference>
<keyword evidence="2" id="KW-0540">Nuclease</keyword>
<evidence type="ECO:0000256" key="3">
    <source>
        <dbReference type="ARBA" id="ARBA00022723"/>
    </source>
</evidence>
<dbReference type="SUPFAM" id="SSF88723">
    <property type="entry name" value="PIN domain-like"/>
    <property type="match status" value="1"/>
</dbReference>
<dbReference type="Gene3D" id="3.40.50.1010">
    <property type="entry name" value="5'-nuclease"/>
    <property type="match status" value="1"/>
</dbReference>
<name>A0A6J6Q3S9_9ZZZZ</name>
<dbReference type="GO" id="GO:0046872">
    <property type="term" value="F:metal ion binding"/>
    <property type="evidence" value="ECO:0007669"/>
    <property type="project" value="UniProtKB-KW"/>
</dbReference>
<dbReference type="InterPro" id="IPR029060">
    <property type="entry name" value="PIN-like_dom_sf"/>
</dbReference>
<evidence type="ECO:0000313" key="9">
    <source>
        <dbReference type="EMBL" id="CAB4846780.1"/>
    </source>
</evidence>
<dbReference type="EMBL" id="CAFBOL010000015">
    <property type="protein sequence ID" value="CAB4981803.1"/>
    <property type="molecule type" value="Genomic_DNA"/>
</dbReference>
<dbReference type="EMBL" id="CAFBMT010000008">
    <property type="protein sequence ID" value="CAB4934186.1"/>
    <property type="molecule type" value="Genomic_DNA"/>
</dbReference>
<evidence type="ECO:0000259" key="5">
    <source>
        <dbReference type="Pfam" id="PF01850"/>
    </source>
</evidence>
<dbReference type="InterPro" id="IPR002716">
    <property type="entry name" value="PIN_dom"/>
</dbReference>
<evidence type="ECO:0000256" key="1">
    <source>
        <dbReference type="ARBA" id="ARBA00022649"/>
    </source>
</evidence>
<dbReference type="InterPro" id="IPR022907">
    <property type="entry name" value="VapC_family"/>
</dbReference>
<organism evidence="7">
    <name type="scientific">freshwater metagenome</name>
    <dbReference type="NCBI Taxonomy" id="449393"/>
    <lineage>
        <taxon>unclassified sequences</taxon>
        <taxon>metagenomes</taxon>
        <taxon>ecological metagenomes</taxon>
    </lineage>
</organism>